<dbReference type="EMBL" id="BRVS01000011">
    <property type="protein sequence ID" value="GLB67979.1"/>
    <property type="molecule type" value="Genomic_DNA"/>
</dbReference>
<evidence type="ECO:0000313" key="2">
    <source>
        <dbReference type="EMBL" id="GLB67979.1"/>
    </source>
</evidence>
<accession>A0ABQ5MVK5</accession>
<gene>
    <name evidence="2" type="ORF">AHIS1636_24210</name>
</gene>
<feature type="region of interest" description="Disordered" evidence="1">
    <location>
        <begin position="56"/>
        <end position="75"/>
    </location>
</feature>
<sequence length="75" mass="7665">MAPGRAVGPAPARLGLRKIGRLPVLEDVAVAPARVRIQAVTLAGLVVAAASAARRRSRGPQVSRVASAAHRPMAP</sequence>
<keyword evidence="3" id="KW-1185">Reference proteome</keyword>
<reference evidence="2 3" key="1">
    <citation type="journal article" date="2023" name="Int. J. Syst. Evol. Microbiol.">
        <title>Arthrobacter mangrovi sp. nov., an actinobacterium isolated from the rhizosphere of a mangrove.</title>
        <authorList>
            <person name="Hamada M."/>
            <person name="Saitou S."/>
            <person name="Enomoto N."/>
            <person name="Nanri K."/>
            <person name="Hidaka K."/>
            <person name="Miura T."/>
            <person name="Tamura T."/>
        </authorList>
    </citation>
    <scope>NUCLEOTIDE SEQUENCE [LARGE SCALE GENOMIC DNA]</scope>
    <source>
        <strain evidence="2 3">NBRC 112813</strain>
    </source>
</reference>
<proteinExistence type="predicted"/>
<organism evidence="2 3">
    <name type="scientific">Arthrobacter mangrovi</name>
    <dbReference type="NCBI Taxonomy" id="2966350"/>
    <lineage>
        <taxon>Bacteria</taxon>
        <taxon>Bacillati</taxon>
        <taxon>Actinomycetota</taxon>
        <taxon>Actinomycetes</taxon>
        <taxon>Micrococcales</taxon>
        <taxon>Micrococcaceae</taxon>
        <taxon>Arthrobacter</taxon>
    </lineage>
</organism>
<evidence type="ECO:0000256" key="1">
    <source>
        <dbReference type="SAM" id="MobiDB-lite"/>
    </source>
</evidence>
<protein>
    <submittedName>
        <fullName evidence="2">Uncharacterized protein</fullName>
    </submittedName>
</protein>
<evidence type="ECO:0000313" key="3">
    <source>
        <dbReference type="Proteomes" id="UP001209654"/>
    </source>
</evidence>
<name>A0ABQ5MVK5_9MICC</name>
<comment type="caution">
    <text evidence="2">The sequence shown here is derived from an EMBL/GenBank/DDBJ whole genome shotgun (WGS) entry which is preliminary data.</text>
</comment>
<dbReference type="Proteomes" id="UP001209654">
    <property type="component" value="Unassembled WGS sequence"/>
</dbReference>